<dbReference type="InterPro" id="IPR007062">
    <property type="entry name" value="PPI-2"/>
</dbReference>
<dbReference type="PANTHER" id="PTHR12398">
    <property type="entry name" value="PROTEIN PHOSPHATASE INHIBITOR"/>
    <property type="match status" value="1"/>
</dbReference>
<evidence type="ECO:0008006" key="4">
    <source>
        <dbReference type="Google" id="ProtNLM"/>
    </source>
</evidence>
<feature type="compositionally biased region" description="Basic and acidic residues" evidence="1">
    <location>
        <begin position="41"/>
        <end position="51"/>
    </location>
</feature>
<reference evidence="2" key="1">
    <citation type="submission" date="2023-08" db="EMBL/GenBank/DDBJ databases">
        <authorList>
            <person name="Audoor S."/>
            <person name="Bilcke G."/>
        </authorList>
    </citation>
    <scope>NUCLEOTIDE SEQUENCE</scope>
</reference>
<dbReference type="Pfam" id="PF04979">
    <property type="entry name" value="IPP-2"/>
    <property type="match status" value="1"/>
</dbReference>
<evidence type="ECO:0000313" key="2">
    <source>
        <dbReference type="EMBL" id="CAJ1950156.1"/>
    </source>
</evidence>
<dbReference type="AlphaFoldDB" id="A0AAD2FR40"/>
<gene>
    <name evidence="2" type="ORF">CYCCA115_LOCUS12450</name>
</gene>
<evidence type="ECO:0000313" key="3">
    <source>
        <dbReference type="Proteomes" id="UP001295423"/>
    </source>
</evidence>
<dbReference type="EMBL" id="CAKOGP040001759">
    <property type="protein sequence ID" value="CAJ1950156.1"/>
    <property type="molecule type" value="Genomic_DNA"/>
</dbReference>
<feature type="compositionally biased region" description="Basic and acidic residues" evidence="1">
    <location>
        <begin position="117"/>
        <end position="143"/>
    </location>
</feature>
<feature type="compositionally biased region" description="Polar residues" evidence="1">
    <location>
        <begin position="60"/>
        <end position="78"/>
    </location>
</feature>
<sequence>MSEDDSDIKVKPALVSENNKTARKKKAGLKWDEAKIQEHDLLRGTRMKIDEPDTPYHNYDSGSETDGSHNANKETQISWDHLQNKLDAAAAARDAYPSSPSSHGAASNSANEEEDEERRKKDIKALEFKEHRKRHYNEMELVRKFRQAHGGDTAGDEEDEENDADDEN</sequence>
<comment type="caution">
    <text evidence="2">The sequence shown here is derived from an EMBL/GenBank/DDBJ whole genome shotgun (WGS) entry which is preliminary data.</text>
</comment>
<proteinExistence type="predicted"/>
<keyword evidence="3" id="KW-1185">Reference proteome</keyword>
<evidence type="ECO:0000256" key="1">
    <source>
        <dbReference type="SAM" id="MobiDB-lite"/>
    </source>
</evidence>
<dbReference type="GO" id="GO:0009966">
    <property type="term" value="P:regulation of signal transduction"/>
    <property type="evidence" value="ECO:0007669"/>
    <property type="project" value="InterPro"/>
</dbReference>
<name>A0AAD2FR40_9STRA</name>
<protein>
    <recommendedName>
        <fullName evidence="4">Protein phosphatase inhibitor 2</fullName>
    </recommendedName>
</protein>
<dbReference type="Proteomes" id="UP001295423">
    <property type="component" value="Unassembled WGS sequence"/>
</dbReference>
<dbReference type="GO" id="GO:0004864">
    <property type="term" value="F:protein phosphatase inhibitor activity"/>
    <property type="evidence" value="ECO:0007669"/>
    <property type="project" value="InterPro"/>
</dbReference>
<accession>A0AAD2FR40</accession>
<feature type="region of interest" description="Disordered" evidence="1">
    <location>
        <begin position="41"/>
        <end position="168"/>
    </location>
</feature>
<feature type="compositionally biased region" description="Acidic residues" evidence="1">
    <location>
        <begin position="154"/>
        <end position="168"/>
    </location>
</feature>
<organism evidence="2 3">
    <name type="scientific">Cylindrotheca closterium</name>
    <dbReference type="NCBI Taxonomy" id="2856"/>
    <lineage>
        <taxon>Eukaryota</taxon>
        <taxon>Sar</taxon>
        <taxon>Stramenopiles</taxon>
        <taxon>Ochrophyta</taxon>
        <taxon>Bacillariophyta</taxon>
        <taxon>Bacillariophyceae</taxon>
        <taxon>Bacillariophycidae</taxon>
        <taxon>Bacillariales</taxon>
        <taxon>Bacillariaceae</taxon>
        <taxon>Cylindrotheca</taxon>
    </lineage>
</organism>
<feature type="region of interest" description="Disordered" evidence="1">
    <location>
        <begin position="1"/>
        <end position="29"/>
    </location>
</feature>
<dbReference type="PANTHER" id="PTHR12398:SF20">
    <property type="entry name" value="PROTEIN PHOSPHATASE 1 REGULATORY INHIBITOR SUBUNIT 2"/>
    <property type="match status" value="1"/>
</dbReference>
<feature type="compositionally biased region" description="Low complexity" evidence="1">
    <location>
        <begin position="87"/>
        <end position="110"/>
    </location>
</feature>